<accession>A0A4R9A133</accession>
<feature type="domain" description="DUF2249" evidence="1">
    <location>
        <begin position="54"/>
        <end position="123"/>
    </location>
</feature>
<dbReference type="EMBL" id="SOHE01000044">
    <property type="protein sequence ID" value="TFD50185.1"/>
    <property type="molecule type" value="Genomic_DNA"/>
</dbReference>
<protein>
    <submittedName>
        <fullName evidence="2">DUF2249 domain-containing protein</fullName>
    </submittedName>
</protein>
<evidence type="ECO:0000259" key="1">
    <source>
        <dbReference type="Pfam" id="PF10006"/>
    </source>
</evidence>
<proteinExistence type="predicted"/>
<dbReference type="Pfam" id="PF10006">
    <property type="entry name" value="DUF2249"/>
    <property type="match status" value="1"/>
</dbReference>
<dbReference type="InterPro" id="IPR018720">
    <property type="entry name" value="DUF2249"/>
</dbReference>
<reference evidence="2 3" key="1">
    <citation type="submission" date="2019-03" db="EMBL/GenBank/DDBJ databases">
        <title>Genomics of glacier-inhabiting Cryobacterium strains.</title>
        <authorList>
            <person name="Liu Q."/>
            <person name="Xin Y.-H."/>
        </authorList>
    </citation>
    <scope>NUCLEOTIDE SEQUENCE [LARGE SCALE GENOMIC DNA]</scope>
    <source>
        <strain evidence="2 3">Hh14</strain>
    </source>
</reference>
<dbReference type="Proteomes" id="UP000297447">
    <property type="component" value="Unassembled WGS sequence"/>
</dbReference>
<evidence type="ECO:0000313" key="2">
    <source>
        <dbReference type="EMBL" id="TFD50185.1"/>
    </source>
</evidence>
<dbReference type="AlphaFoldDB" id="A0A4R9A133"/>
<gene>
    <name evidence="2" type="ORF">E3T55_09770</name>
</gene>
<comment type="caution">
    <text evidence="2">The sequence shown here is derived from an EMBL/GenBank/DDBJ whole genome shotgun (WGS) entry which is preliminary data.</text>
</comment>
<name>A0A4R9A133_9MICO</name>
<organism evidence="2 3">
    <name type="scientific">Cryobacterium frigoriphilum</name>
    <dbReference type="NCBI Taxonomy" id="1259150"/>
    <lineage>
        <taxon>Bacteria</taxon>
        <taxon>Bacillati</taxon>
        <taxon>Actinomycetota</taxon>
        <taxon>Actinomycetes</taxon>
        <taxon>Micrococcales</taxon>
        <taxon>Microbacteriaceae</taxon>
        <taxon>Cryobacterium</taxon>
    </lineage>
</organism>
<evidence type="ECO:0000313" key="3">
    <source>
        <dbReference type="Proteomes" id="UP000297447"/>
    </source>
</evidence>
<sequence>MDTNTAATDAAIIADRPHFDLKDASTAPAAASGGCGESDHACTCGAEDSADYPEFDVRTVPHAIRHASVFGAADAIAEGGGLVIVAPHDPLPLLGQLEQRHPGRFTITYLDRTPDAVRVQLTR</sequence>
<dbReference type="OrthoDB" id="8451629at2"/>
<dbReference type="RefSeq" id="WP_134519382.1">
    <property type="nucleotide sequence ID" value="NZ_SOHE01000044.1"/>
</dbReference>
<keyword evidence="3" id="KW-1185">Reference proteome</keyword>